<reference evidence="2" key="1">
    <citation type="submission" date="2018-05" db="EMBL/GenBank/DDBJ databases">
        <authorList>
            <person name="Lanie J.A."/>
            <person name="Ng W.-L."/>
            <person name="Kazmierczak K.M."/>
            <person name="Andrzejewski T.M."/>
            <person name="Davidsen T.M."/>
            <person name="Wayne K.J."/>
            <person name="Tettelin H."/>
            <person name="Glass J.I."/>
            <person name="Rusch D."/>
            <person name="Podicherti R."/>
            <person name="Tsui H.-C.T."/>
            <person name="Winkler M.E."/>
        </authorList>
    </citation>
    <scope>NUCLEOTIDE SEQUENCE</scope>
</reference>
<dbReference type="InterPro" id="IPR029756">
    <property type="entry name" value="MTH1187/YkoF-like"/>
</dbReference>
<accession>A0A381QQH6</accession>
<feature type="domain" description="Thiamine-binding protein" evidence="1">
    <location>
        <begin position="11"/>
        <end position="82"/>
    </location>
</feature>
<dbReference type="InterPro" id="IPR002767">
    <property type="entry name" value="Thiamine_BP"/>
</dbReference>
<organism evidence="2">
    <name type="scientific">marine metagenome</name>
    <dbReference type="NCBI Taxonomy" id="408172"/>
    <lineage>
        <taxon>unclassified sequences</taxon>
        <taxon>metagenomes</taxon>
        <taxon>ecological metagenomes</taxon>
    </lineage>
</organism>
<dbReference type="Gene3D" id="3.30.70.930">
    <property type="match status" value="1"/>
</dbReference>
<proteinExistence type="predicted"/>
<dbReference type="SUPFAM" id="SSF89957">
    <property type="entry name" value="MTH1187/YkoF-like"/>
    <property type="match status" value="1"/>
</dbReference>
<sequence>MGHDAAVQIAAEFTIEPFVEGAPGPHVRAAIDVAESAGLTVEVGPFGTAVSGASETVLDTVDAVVRAAIANGATRVSLQLTVA</sequence>
<name>A0A381QQH6_9ZZZZ</name>
<gene>
    <name evidence="2" type="ORF">METZ01_LOCUS33643</name>
</gene>
<dbReference type="EMBL" id="UINC01001441">
    <property type="protein sequence ID" value="SUZ80789.1"/>
    <property type="molecule type" value="Genomic_DNA"/>
</dbReference>
<dbReference type="AlphaFoldDB" id="A0A381QQH6"/>
<evidence type="ECO:0000259" key="1">
    <source>
        <dbReference type="Pfam" id="PF01910"/>
    </source>
</evidence>
<protein>
    <recommendedName>
        <fullName evidence="1">Thiamine-binding protein domain-containing protein</fullName>
    </recommendedName>
</protein>
<dbReference type="Pfam" id="PF01910">
    <property type="entry name" value="Thiamine_BP"/>
    <property type="match status" value="1"/>
</dbReference>
<evidence type="ECO:0000313" key="2">
    <source>
        <dbReference type="EMBL" id="SUZ80789.1"/>
    </source>
</evidence>